<gene>
    <name evidence="2" type="ORF">PVBG_06081</name>
</gene>
<dbReference type="Pfam" id="PF05795">
    <property type="entry name" value="Plasmodium_Vir"/>
    <property type="match status" value="1"/>
</dbReference>
<organism evidence="2 3">
    <name type="scientific">Plasmodium vivax (strain Brazil I)</name>
    <dbReference type="NCBI Taxonomy" id="1033975"/>
    <lineage>
        <taxon>Eukaryota</taxon>
        <taxon>Sar</taxon>
        <taxon>Alveolata</taxon>
        <taxon>Apicomplexa</taxon>
        <taxon>Aconoidasida</taxon>
        <taxon>Haemosporida</taxon>
        <taxon>Plasmodiidae</taxon>
        <taxon>Plasmodium</taxon>
        <taxon>Plasmodium (Plasmodium)</taxon>
    </lineage>
</organism>
<evidence type="ECO:0008006" key="4">
    <source>
        <dbReference type="Google" id="ProtNLM"/>
    </source>
</evidence>
<evidence type="ECO:0000313" key="2">
    <source>
        <dbReference type="EMBL" id="KMZ88674.1"/>
    </source>
</evidence>
<feature type="compositionally biased region" description="Polar residues" evidence="1">
    <location>
        <begin position="256"/>
        <end position="270"/>
    </location>
</feature>
<feature type="region of interest" description="Disordered" evidence="1">
    <location>
        <begin position="248"/>
        <end position="282"/>
    </location>
</feature>
<proteinExistence type="predicted"/>
<evidence type="ECO:0000313" key="3">
    <source>
        <dbReference type="Proteomes" id="UP000053327"/>
    </source>
</evidence>
<reference evidence="2 3" key="1">
    <citation type="submission" date="2011-08" db="EMBL/GenBank/DDBJ databases">
        <title>The Genome Sequence of Plasmodium vivax Brazil I.</title>
        <authorList>
            <consortium name="The Broad Institute Genome Sequencing Platform"/>
            <consortium name="The Broad Institute Genome Sequencing Center for Infectious Disease"/>
            <person name="Neafsey D."/>
            <person name="Carlton J."/>
            <person name="Barnwell J."/>
            <person name="Collins W."/>
            <person name="Escalante A."/>
            <person name="Mullikin J."/>
            <person name="Saul A."/>
            <person name="Guigo R."/>
            <person name="Camara F."/>
            <person name="Young S.K."/>
            <person name="Zeng Q."/>
            <person name="Gargeya S."/>
            <person name="Fitzgerald M."/>
            <person name="Haas B."/>
            <person name="Abouelleil A."/>
            <person name="Alvarado L."/>
            <person name="Arachchi H.M."/>
            <person name="Berlin A."/>
            <person name="Brown A."/>
            <person name="Chapman S.B."/>
            <person name="Chen Z."/>
            <person name="Dunbar C."/>
            <person name="Freedman E."/>
            <person name="Gearin G."/>
            <person name="Gellesch M."/>
            <person name="Goldberg J."/>
            <person name="Griggs A."/>
            <person name="Gujja S."/>
            <person name="Heiman D."/>
            <person name="Howarth C."/>
            <person name="Larson L."/>
            <person name="Lui A."/>
            <person name="MacDonald P.J.P."/>
            <person name="Montmayeur A."/>
            <person name="Murphy C."/>
            <person name="Neiman D."/>
            <person name="Pearson M."/>
            <person name="Priest M."/>
            <person name="Roberts A."/>
            <person name="Saif S."/>
            <person name="Shea T."/>
            <person name="Shenoy N."/>
            <person name="Sisk P."/>
            <person name="Stolte C."/>
            <person name="Sykes S."/>
            <person name="Wortman J."/>
            <person name="Nusbaum C."/>
            <person name="Birren B."/>
        </authorList>
    </citation>
    <scope>NUCLEOTIDE SEQUENCE [LARGE SCALE GENOMIC DNA]</scope>
    <source>
        <strain evidence="2 3">Brazil I</strain>
    </source>
</reference>
<dbReference type="InterPro" id="IPR008780">
    <property type="entry name" value="Plasmodium_Vir"/>
</dbReference>
<dbReference type="EMBL" id="KQ234757">
    <property type="protein sequence ID" value="KMZ88674.1"/>
    <property type="molecule type" value="Genomic_DNA"/>
</dbReference>
<dbReference type="Proteomes" id="UP000053327">
    <property type="component" value="Unassembled WGS sequence"/>
</dbReference>
<name>A0A0J9T0M5_PLAV1</name>
<accession>A0A0J9T0M5</accession>
<evidence type="ECO:0000256" key="1">
    <source>
        <dbReference type="SAM" id="MobiDB-lite"/>
    </source>
</evidence>
<protein>
    <recommendedName>
        <fullName evidence="4">VIR protein</fullName>
    </recommendedName>
</protein>
<sequence length="391" mass="45860">MLKDYYDKDFESEDGMKYLEEYKNSPGDIQNTISKYYDIFKKLTNNLSGSGLMSYDKSITCMYNNYWLNKEVRKKNYNVYNNRYHNNNNNTFEVLKKYAHEYSKKKYANYKNSCQDDIFYMDSYKYEKMSKLYELYDMYNHLISPYSKMKITKCDTLGHLTRIYDQIIKDHEDEVSPENIDEDLYEKRIKMKDLIKKFMLSPGESCRYYTNLDHHTSKYERQQLEKLQALQKQQELEKLQALQKQQELENQQKLQSPEQAKGRTSLSSKTSELDSTENDVYPEIKVNQDRQTDHILTNYPVVTGHSRSSQARGPLDNSLVDEQEDNLYTTRSPFNSQLNAENPIGQEGIIGSMRSTLSSIVQNVDPVPVVGVSGGMGALFLLFRVLKILNQ</sequence>
<dbReference type="AlphaFoldDB" id="A0A0J9T0M5"/>